<feature type="binding site" evidence="15">
    <location>
        <position position="206"/>
    </location>
    <ligand>
        <name>substrate</name>
    </ligand>
</feature>
<feature type="binding site" evidence="15">
    <location>
        <position position="295"/>
    </location>
    <ligand>
        <name>substrate</name>
    </ligand>
</feature>
<feature type="binding site" evidence="15">
    <location>
        <position position="228"/>
    </location>
    <ligand>
        <name>NADP(+)</name>
        <dbReference type="ChEBI" id="CHEBI:58349"/>
    </ligand>
</feature>
<evidence type="ECO:0000313" key="18">
    <source>
        <dbReference type="EMBL" id="MDO6424291.1"/>
    </source>
</evidence>
<keyword evidence="7 13" id="KW-0479">Metal-binding</keyword>
<feature type="binding site" evidence="16">
    <location>
        <position position="81"/>
    </location>
    <ligand>
        <name>Zn(2+)</name>
        <dbReference type="ChEBI" id="CHEBI:29105"/>
        <note>catalytic</note>
    </ligand>
</feature>
<dbReference type="InterPro" id="IPR016192">
    <property type="entry name" value="APOBEC/CMP_deaminase_Zn-bd"/>
</dbReference>
<evidence type="ECO:0000256" key="1">
    <source>
        <dbReference type="ARBA" id="ARBA00002151"/>
    </source>
</evidence>
<comment type="similarity">
    <text evidence="5 13">In the C-terminal section; belongs to the HTP reductase family.</text>
</comment>
<dbReference type="Pfam" id="PF00383">
    <property type="entry name" value="dCMP_cyt_deam_1"/>
    <property type="match status" value="1"/>
</dbReference>
<feature type="active site" description="Proton donor" evidence="14">
    <location>
        <position position="58"/>
    </location>
</feature>
<dbReference type="InterPro" id="IPR011549">
    <property type="entry name" value="RibD_C"/>
</dbReference>
<dbReference type="InterPro" id="IPR002734">
    <property type="entry name" value="RibDG_C"/>
</dbReference>
<gene>
    <name evidence="18" type="primary">ribD</name>
    <name evidence="18" type="ORF">Q4521_17535</name>
</gene>
<dbReference type="Proteomes" id="UP001169760">
    <property type="component" value="Unassembled WGS sequence"/>
</dbReference>
<evidence type="ECO:0000259" key="17">
    <source>
        <dbReference type="PROSITE" id="PS51747"/>
    </source>
</evidence>
<dbReference type="EMBL" id="JAUOPB010000014">
    <property type="protein sequence ID" value="MDO6424291.1"/>
    <property type="molecule type" value="Genomic_DNA"/>
</dbReference>
<feature type="binding site" evidence="15">
    <location>
        <begin position="297"/>
        <end position="303"/>
    </location>
    <ligand>
        <name>NADP(+)</name>
        <dbReference type="ChEBI" id="CHEBI:58349"/>
    </ligand>
</feature>
<feature type="domain" description="CMP/dCMP-type deaminase" evidence="17">
    <location>
        <begin position="6"/>
        <end position="129"/>
    </location>
</feature>
<comment type="catalytic activity">
    <reaction evidence="13">
        <text>5-amino-6-(5-phospho-D-ribitylamino)uracil + NADP(+) = 5-amino-6-(5-phospho-D-ribosylamino)uracil + NADPH + H(+)</text>
        <dbReference type="Rhea" id="RHEA:17845"/>
        <dbReference type="ChEBI" id="CHEBI:15378"/>
        <dbReference type="ChEBI" id="CHEBI:57783"/>
        <dbReference type="ChEBI" id="CHEBI:58349"/>
        <dbReference type="ChEBI" id="CHEBI:58421"/>
        <dbReference type="ChEBI" id="CHEBI:58453"/>
        <dbReference type="EC" id="1.1.1.193"/>
    </reaction>
</comment>
<feature type="binding site" evidence="15">
    <location>
        <position position="160"/>
    </location>
    <ligand>
        <name>NADP(+)</name>
        <dbReference type="ChEBI" id="CHEBI:58349"/>
    </ligand>
</feature>
<feature type="binding site" evidence="15">
    <location>
        <position position="210"/>
    </location>
    <ligand>
        <name>substrate</name>
    </ligand>
</feature>
<feature type="binding site" evidence="16">
    <location>
        <position position="90"/>
    </location>
    <ligand>
        <name>Zn(2+)</name>
        <dbReference type="ChEBI" id="CHEBI:29105"/>
        <note>catalytic</note>
    </ligand>
</feature>
<dbReference type="AlphaFoldDB" id="A0AAW7XBL1"/>
<evidence type="ECO:0000313" key="19">
    <source>
        <dbReference type="Proteomes" id="UP001169760"/>
    </source>
</evidence>
<dbReference type="InterPro" id="IPR002125">
    <property type="entry name" value="CMP_dCMP_dom"/>
</dbReference>
<comment type="catalytic activity">
    <reaction evidence="13">
        <text>2,5-diamino-6-hydroxy-4-(5-phosphoribosylamino)-pyrimidine + H2O + H(+) = 5-amino-6-(5-phospho-D-ribosylamino)uracil + NH4(+)</text>
        <dbReference type="Rhea" id="RHEA:21868"/>
        <dbReference type="ChEBI" id="CHEBI:15377"/>
        <dbReference type="ChEBI" id="CHEBI:15378"/>
        <dbReference type="ChEBI" id="CHEBI:28938"/>
        <dbReference type="ChEBI" id="CHEBI:58453"/>
        <dbReference type="ChEBI" id="CHEBI:58614"/>
        <dbReference type="EC" id="3.5.4.26"/>
    </reaction>
</comment>
<reference evidence="18" key="1">
    <citation type="submission" date="2023-07" db="EMBL/GenBank/DDBJ databases">
        <title>Genome content predicts the carbon catabolic preferences of heterotrophic bacteria.</title>
        <authorList>
            <person name="Gralka M."/>
        </authorList>
    </citation>
    <scope>NUCLEOTIDE SEQUENCE</scope>
    <source>
        <strain evidence="18">I3M17_2</strain>
    </source>
</reference>
<dbReference type="NCBIfam" id="TIGR00227">
    <property type="entry name" value="ribD_Cterm"/>
    <property type="match status" value="1"/>
</dbReference>
<comment type="cofactor">
    <cofactor evidence="13 16">
        <name>Zn(2+)</name>
        <dbReference type="ChEBI" id="CHEBI:29105"/>
    </cofactor>
    <text evidence="13 16">Binds 1 zinc ion.</text>
</comment>
<dbReference type="Gene3D" id="3.40.140.10">
    <property type="entry name" value="Cytidine Deaminase, domain 2"/>
    <property type="match status" value="1"/>
</dbReference>
<evidence type="ECO:0000256" key="10">
    <source>
        <dbReference type="ARBA" id="ARBA00022857"/>
    </source>
</evidence>
<feature type="binding site" evidence="15">
    <location>
        <position position="190"/>
    </location>
    <ligand>
        <name>substrate</name>
    </ligand>
</feature>
<feature type="binding site" evidence="15">
    <location>
        <position position="176"/>
    </location>
    <ligand>
        <name>NADP(+)</name>
        <dbReference type="ChEBI" id="CHEBI:58349"/>
    </ligand>
</feature>
<name>A0AAW7XBL1_9GAMM</name>
<evidence type="ECO:0000256" key="5">
    <source>
        <dbReference type="ARBA" id="ARBA00007417"/>
    </source>
</evidence>
<dbReference type="InterPro" id="IPR004794">
    <property type="entry name" value="Eubact_RibD"/>
</dbReference>
<dbReference type="SUPFAM" id="SSF53597">
    <property type="entry name" value="Dihydrofolate reductase-like"/>
    <property type="match status" value="1"/>
</dbReference>
<dbReference type="GO" id="GO:0008835">
    <property type="term" value="F:diaminohydroxyphosphoribosylaminopyrimidine deaminase activity"/>
    <property type="evidence" value="ECO:0007669"/>
    <property type="project" value="UniProtKB-EC"/>
</dbReference>
<dbReference type="PANTHER" id="PTHR38011">
    <property type="entry name" value="DIHYDROFOLATE REDUCTASE FAMILY PROTEIN (AFU_ORTHOLOGUE AFUA_8G06820)"/>
    <property type="match status" value="1"/>
</dbReference>
<protein>
    <recommendedName>
        <fullName evidence="13">Riboflavin biosynthesis protein RibD</fullName>
    </recommendedName>
    <domain>
        <recommendedName>
            <fullName evidence="13">Diaminohydroxyphosphoribosylaminopyrimidine deaminase</fullName>
            <shortName evidence="13">DRAP deaminase</shortName>
            <ecNumber evidence="13">3.5.4.26</ecNumber>
        </recommendedName>
        <alternativeName>
            <fullName evidence="13">Riboflavin-specific deaminase</fullName>
        </alternativeName>
    </domain>
    <domain>
        <recommendedName>
            <fullName evidence="13">5-amino-6-(5-phosphoribosylamino)uracil reductase</fullName>
            <ecNumber evidence="13">1.1.1.193</ecNumber>
        </recommendedName>
        <alternativeName>
            <fullName evidence="13">HTP reductase</fullName>
        </alternativeName>
    </domain>
</protein>
<feature type="binding site" evidence="16">
    <location>
        <position position="56"/>
    </location>
    <ligand>
        <name>Zn(2+)</name>
        <dbReference type="ChEBI" id="CHEBI:29105"/>
        <note>catalytic</note>
    </ligand>
</feature>
<dbReference type="GO" id="GO:0008270">
    <property type="term" value="F:zinc ion binding"/>
    <property type="evidence" value="ECO:0007669"/>
    <property type="project" value="InterPro"/>
</dbReference>
<dbReference type="Gene3D" id="3.40.430.10">
    <property type="entry name" value="Dihydrofolate Reductase, subunit A"/>
    <property type="match status" value="1"/>
</dbReference>
<sequence length="365" mass="39014">MSNYSVADQRFMTRAMQLAREGTYTTTPNPRVGCVLVDAANNIVGEGYHVRAGEGHAEVNAIANAGAAARGTTAYVTLEPCSHTGKTGPCCEALVAAGVSRVVYGMEDPNPKVAGRGLDHLEAAGIQVDGPVLEYDAYELNPGFIKRMRQGLPLIRIKMAMSLDGRTAMADGTSKWITSPRARDDVQRLRARSCAIITGVDSVLLDDPSLTVRLSDDARQPLRVIVDSNLRLPKDAAILSQPGKTVIATCANLSQEQSPYGDTEIWTLPEKDGRVSLQALARKLAQQQCNEVLVETGATLAGAFVSSGLVDELVIYMAGKLLGSTARPLFDIPISKMSAQLPLSITDIRAIGDNWRITAIPDPEG</sequence>
<evidence type="ECO:0000256" key="14">
    <source>
        <dbReference type="PIRSR" id="PIRSR006769-1"/>
    </source>
</evidence>
<evidence type="ECO:0000256" key="6">
    <source>
        <dbReference type="ARBA" id="ARBA00022619"/>
    </source>
</evidence>
<dbReference type="CDD" id="cd01284">
    <property type="entry name" value="Riboflavin_deaminase-reductase"/>
    <property type="match status" value="1"/>
</dbReference>
<evidence type="ECO:0000256" key="7">
    <source>
        <dbReference type="ARBA" id="ARBA00022723"/>
    </source>
</evidence>
<comment type="function">
    <text evidence="1 13">Converts 2,5-diamino-6-(ribosylamino)-4(3h)-pyrimidinone 5'-phosphate into 5-amino-6-(ribosylamino)-2,4(1h,3h)-pyrimidinedione 5'-phosphate.</text>
</comment>
<dbReference type="GO" id="GO:0009231">
    <property type="term" value="P:riboflavin biosynthetic process"/>
    <property type="evidence" value="ECO:0007669"/>
    <property type="project" value="UniProtKB-KW"/>
</dbReference>
<dbReference type="GO" id="GO:0050661">
    <property type="term" value="F:NADP binding"/>
    <property type="evidence" value="ECO:0007669"/>
    <property type="project" value="InterPro"/>
</dbReference>
<keyword evidence="8 13" id="KW-0378">Hydrolase</keyword>
<evidence type="ECO:0000256" key="4">
    <source>
        <dbReference type="ARBA" id="ARBA00005259"/>
    </source>
</evidence>
<evidence type="ECO:0000256" key="9">
    <source>
        <dbReference type="ARBA" id="ARBA00022833"/>
    </source>
</evidence>
<evidence type="ECO:0000256" key="12">
    <source>
        <dbReference type="ARBA" id="ARBA00023268"/>
    </source>
</evidence>
<dbReference type="PIRSF" id="PIRSF006769">
    <property type="entry name" value="RibD"/>
    <property type="match status" value="1"/>
</dbReference>
<dbReference type="EC" id="3.5.4.26" evidence="13"/>
<dbReference type="EC" id="1.1.1.193" evidence="13"/>
<evidence type="ECO:0000256" key="15">
    <source>
        <dbReference type="PIRSR" id="PIRSR006769-2"/>
    </source>
</evidence>
<dbReference type="FunFam" id="3.40.140.10:FF:000025">
    <property type="entry name" value="Riboflavin biosynthesis protein RibD"/>
    <property type="match status" value="1"/>
</dbReference>
<keyword evidence="6 13" id="KW-0686">Riboflavin biosynthesis</keyword>
<organism evidence="18 19">
    <name type="scientific">Saccharophagus degradans</name>
    <dbReference type="NCBI Taxonomy" id="86304"/>
    <lineage>
        <taxon>Bacteria</taxon>
        <taxon>Pseudomonadati</taxon>
        <taxon>Pseudomonadota</taxon>
        <taxon>Gammaproteobacteria</taxon>
        <taxon>Cellvibrionales</taxon>
        <taxon>Cellvibrionaceae</taxon>
        <taxon>Saccharophagus</taxon>
    </lineage>
</organism>
<keyword evidence="10 13" id="KW-0521">NADP</keyword>
<evidence type="ECO:0000256" key="8">
    <source>
        <dbReference type="ARBA" id="ARBA00022801"/>
    </source>
</evidence>
<feature type="binding site" evidence="15">
    <location>
        <position position="213"/>
    </location>
    <ligand>
        <name>substrate</name>
    </ligand>
</feature>
<evidence type="ECO:0000256" key="2">
    <source>
        <dbReference type="ARBA" id="ARBA00004882"/>
    </source>
</evidence>
<dbReference type="SUPFAM" id="SSF53927">
    <property type="entry name" value="Cytidine deaminase-like"/>
    <property type="match status" value="1"/>
</dbReference>
<evidence type="ECO:0000256" key="16">
    <source>
        <dbReference type="PIRSR" id="PIRSR006769-3"/>
    </source>
</evidence>
<dbReference type="InterPro" id="IPR050765">
    <property type="entry name" value="Riboflavin_Biosynth_HTPR"/>
</dbReference>
<dbReference type="Pfam" id="PF01872">
    <property type="entry name" value="RibD_C"/>
    <property type="match status" value="1"/>
</dbReference>
<dbReference type="NCBIfam" id="TIGR00326">
    <property type="entry name" value="eubact_ribD"/>
    <property type="match status" value="1"/>
</dbReference>
<evidence type="ECO:0000256" key="3">
    <source>
        <dbReference type="ARBA" id="ARBA00004910"/>
    </source>
</evidence>
<comment type="similarity">
    <text evidence="4 13">In the N-terminal section; belongs to the cytidine and deoxycytidylate deaminase family.</text>
</comment>
<accession>A0AAW7XBL1</accession>
<dbReference type="InterPro" id="IPR024072">
    <property type="entry name" value="DHFR-like_dom_sf"/>
</dbReference>
<keyword evidence="11 13" id="KW-0560">Oxidoreductase</keyword>
<dbReference type="RefSeq" id="WP_303493664.1">
    <property type="nucleotide sequence ID" value="NZ_JAUOPB010000014.1"/>
</dbReference>
<evidence type="ECO:0000256" key="13">
    <source>
        <dbReference type="PIRNR" id="PIRNR006769"/>
    </source>
</evidence>
<dbReference type="PROSITE" id="PS00903">
    <property type="entry name" value="CYT_DCMP_DEAMINASES_1"/>
    <property type="match status" value="1"/>
</dbReference>
<keyword evidence="12" id="KW-0511">Multifunctional enzyme</keyword>
<feature type="binding site" evidence="15">
    <location>
        <position position="174"/>
    </location>
    <ligand>
        <name>substrate</name>
    </ligand>
</feature>
<comment type="pathway">
    <text evidence="3 13">Cofactor biosynthesis; riboflavin biosynthesis; 5-amino-6-(D-ribitylamino)uracil from GTP: step 3/4.</text>
</comment>
<dbReference type="PANTHER" id="PTHR38011:SF7">
    <property type="entry name" value="2,5-DIAMINO-6-RIBOSYLAMINO-4(3H)-PYRIMIDINONE 5'-PHOSPHATE REDUCTASE"/>
    <property type="match status" value="1"/>
</dbReference>
<comment type="pathway">
    <text evidence="2 13">Cofactor biosynthesis; riboflavin biosynthesis; 5-amino-6-(D-ribitylamino)uracil from GTP: step 2/4.</text>
</comment>
<keyword evidence="9 13" id="KW-0862">Zinc</keyword>
<evidence type="ECO:0000256" key="11">
    <source>
        <dbReference type="ARBA" id="ARBA00023002"/>
    </source>
</evidence>
<proteinExistence type="inferred from homology"/>
<dbReference type="InterPro" id="IPR016193">
    <property type="entry name" value="Cytidine_deaminase-like"/>
</dbReference>
<dbReference type="PROSITE" id="PS51747">
    <property type="entry name" value="CYT_DCMP_DEAMINASES_2"/>
    <property type="match status" value="1"/>
</dbReference>
<comment type="caution">
    <text evidence="18">The sequence shown here is derived from an EMBL/GenBank/DDBJ whole genome shotgun (WGS) entry which is preliminary data.</text>
</comment>
<dbReference type="GO" id="GO:0008703">
    <property type="term" value="F:5-amino-6-(5-phosphoribosylamino)uracil reductase activity"/>
    <property type="evidence" value="ECO:0007669"/>
    <property type="project" value="UniProtKB-EC"/>
</dbReference>